<dbReference type="Proteomes" id="UP000694660">
    <property type="component" value="Unassembled WGS sequence"/>
</dbReference>
<keyword evidence="6" id="KW-1133">Transmembrane helix</keyword>
<proteinExistence type="inferred from homology"/>
<evidence type="ECO:0000259" key="10">
    <source>
        <dbReference type="Pfam" id="PF19029"/>
    </source>
</evidence>
<evidence type="ECO:0000256" key="5">
    <source>
        <dbReference type="ARBA" id="ARBA00022692"/>
    </source>
</evidence>
<feature type="domain" description="DUF883" evidence="10">
    <location>
        <begin position="92"/>
        <end position="119"/>
    </location>
</feature>
<feature type="coiled-coil region" evidence="8">
    <location>
        <begin position="29"/>
        <end position="78"/>
    </location>
</feature>
<protein>
    <submittedName>
        <fullName evidence="11">DUF883 domain-containing protein</fullName>
    </submittedName>
</protein>
<dbReference type="Pfam" id="PF19029">
    <property type="entry name" value="DUF883_C"/>
    <property type="match status" value="1"/>
</dbReference>
<evidence type="ECO:0000256" key="1">
    <source>
        <dbReference type="ARBA" id="ARBA00004377"/>
    </source>
</evidence>
<dbReference type="AlphaFoldDB" id="A0A944DTN3"/>
<dbReference type="InterPro" id="IPR010279">
    <property type="entry name" value="YqjD/ElaB"/>
</dbReference>
<dbReference type="InterPro" id="IPR043605">
    <property type="entry name" value="DUF883_C"/>
</dbReference>
<dbReference type="InterPro" id="IPR043604">
    <property type="entry name" value="DUF883_N"/>
</dbReference>
<dbReference type="GO" id="GO:0043022">
    <property type="term" value="F:ribosome binding"/>
    <property type="evidence" value="ECO:0007669"/>
    <property type="project" value="InterPro"/>
</dbReference>
<sequence>MQFETVDLQIAIKEFTMATETQEARDQLIEDFQKVINDAEELLKLTANETGGKIVAVRDRAEENLREVRRKLNALEDDVLVKAKAAAKATGQLVQENPWQAVAIAGALGLLLGMLSGRR</sequence>
<keyword evidence="3" id="KW-1003">Cell membrane</keyword>
<dbReference type="PANTHER" id="PTHR35893">
    <property type="entry name" value="INNER MEMBRANE PROTEIN-RELATED"/>
    <property type="match status" value="1"/>
</dbReference>
<keyword evidence="12" id="KW-1185">Reference proteome</keyword>
<keyword evidence="5" id="KW-0812">Transmembrane</keyword>
<evidence type="ECO:0000256" key="4">
    <source>
        <dbReference type="ARBA" id="ARBA00022519"/>
    </source>
</evidence>
<dbReference type="EMBL" id="JAEKFT010000081">
    <property type="protein sequence ID" value="MBT0964234.1"/>
    <property type="molecule type" value="Genomic_DNA"/>
</dbReference>
<evidence type="ECO:0000256" key="6">
    <source>
        <dbReference type="ARBA" id="ARBA00022989"/>
    </source>
</evidence>
<comment type="similarity">
    <text evidence="2">Belongs to the ElaB/YgaM/YqjD family.</text>
</comment>
<evidence type="ECO:0000256" key="8">
    <source>
        <dbReference type="SAM" id="Coils"/>
    </source>
</evidence>
<comment type="caution">
    <text evidence="11">The sequence shown here is derived from an EMBL/GenBank/DDBJ whole genome shotgun (WGS) entry which is preliminary data.</text>
</comment>
<feature type="domain" description="DUF883" evidence="9">
    <location>
        <begin position="26"/>
        <end position="78"/>
    </location>
</feature>
<evidence type="ECO:0000313" key="12">
    <source>
        <dbReference type="Proteomes" id="UP000694660"/>
    </source>
</evidence>
<evidence type="ECO:0000313" key="11">
    <source>
        <dbReference type="EMBL" id="MBT0964234.1"/>
    </source>
</evidence>
<evidence type="ECO:0000256" key="7">
    <source>
        <dbReference type="ARBA" id="ARBA00023136"/>
    </source>
</evidence>
<keyword evidence="7" id="KW-0472">Membrane</keyword>
<comment type="subcellular location">
    <subcellularLocation>
        <location evidence="1">Cell inner membrane</location>
        <topology evidence="1">Single-pass membrane protein</topology>
    </subcellularLocation>
</comment>
<gene>
    <name evidence="11" type="ORF">I8J34_23935</name>
</gene>
<dbReference type="PANTHER" id="PTHR35893:SF3">
    <property type="entry name" value="INNER MEMBRANE PROTEIN"/>
    <property type="match status" value="1"/>
</dbReference>
<organism evidence="11 12">
    <name type="scientific">Denitromonas iodatirespirans</name>
    <dbReference type="NCBI Taxonomy" id="2795389"/>
    <lineage>
        <taxon>Bacteria</taxon>
        <taxon>Pseudomonadati</taxon>
        <taxon>Pseudomonadota</taxon>
        <taxon>Betaproteobacteria</taxon>
        <taxon>Rhodocyclales</taxon>
        <taxon>Zoogloeaceae</taxon>
        <taxon>Denitromonas</taxon>
    </lineage>
</organism>
<name>A0A944DTN3_DENI1</name>
<evidence type="ECO:0000256" key="3">
    <source>
        <dbReference type="ARBA" id="ARBA00022475"/>
    </source>
</evidence>
<dbReference type="Pfam" id="PF05957">
    <property type="entry name" value="DUF883"/>
    <property type="match status" value="1"/>
</dbReference>
<dbReference type="GO" id="GO:0005886">
    <property type="term" value="C:plasma membrane"/>
    <property type="evidence" value="ECO:0007669"/>
    <property type="project" value="UniProtKB-SubCell"/>
</dbReference>
<dbReference type="RefSeq" id="WP_214364145.1">
    <property type="nucleotide sequence ID" value="NZ_JAEKFT010000081.1"/>
</dbReference>
<evidence type="ECO:0000256" key="2">
    <source>
        <dbReference type="ARBA" id="ARBA00010423"/>
    </source>
</evidence>
<accession>A0A944DTN3</accession>
<keyword evidence="4" id="KW-0997">Cell inner membrane</keyword>
<reference evidence="12" key="1">
    <citation type="journal article" date="2022" name="ISME J.">
        <title>Genetic and phylogenetic analysis of dissimilatory iodate-reducing bacteria identifies potential niches across the world's oceans.</title>
        <authorList>
            <person name="Reyes-Umana V."/>
            <person name="Henning Z."/>
            <person name="Lee K."/>
            <person name="Barnum T.P."/>
            <person name="Coates J.D."/>
        </authorList>
    </citation>
    <scope>NUCLEOTIDE SEQUENCE [LARGE SCALE GENOMIC DNA]</scope>
    <source>
        <strain evidence="12">IR12</strain>
    </source>
</reference>
<evidence type="ECO:0000259" key="9">
    <source>
        <dbReference type="Pfam" id="PF05957"/>
    </source>
</evidence>
<keyword evidence="8" id="KW-0175">Coiled coil</keyword>